<name>X2G567_9VIRU</name>
<evidence type="ECO:0000256" key="1">
    <source>
        <dbReference type="SAM" id="MobiDB-lite"/>
    </source>
</evidence>
<reference evidence="2 3" key="1">
    <citation type="journal article" date="2014" name="J. Gen. Virol.">
        <title>Identification of novel anelloviruses with broad diversity in UK rodents.</title>
        <authorList>
            <person name="Nishiyama S."/>
            <person name="Dutia B.M."/>
            <person name="Stewart J.P."/>
            <person name="Meredith A.L."/>
            <person name="Shaw D.J."/>
            <person name="Simmonds P."/>
            <person name="Sharp C.P."/>
        </authorList>
    </citation>
    <scope>NUCLEOTIDE SEQUENCE [LARGE SCALE GENOMIC DNA]</scope>
    <source>
        <strain evidence="2">MG_ML211_Li_1</strain>
    </source>
</reference>
<sequence>MVANPARPLQWEWPTDGEYSEKAWKRITRPIEKMETKFSALQTTKKRKKKAKSKRQKKEIHNQQTRGNQPHRILRILNRGLCV</sequence>
<feature type="region of interest" description="Disordered" evidence="1">
    <location>
        <begin position="35"/>
        <end position="71"/>
    </location>
</feature>
<dbReference type="Proteomes" id="UP000116434">
    <property type="component" value="Genome"/>
</dbReference>
<evidence type="ECO:0000313" key="3">
    <source>
        <dbReference type="Proteomes" id="UP000116434"/>
    </source>
</evidence>
<feature type="compositionally biased region" description="Basic residues" evidence="1">
    <location>
        <begin position="44"/>
        <end position="58"/>
    </location>
</feature>
<organism evidence="2 3">
    <name type="scientific">Rodent Torque teno virus 1</name>
    <dbReference type="NCBI Taxonomy" id="1514664"/>
    <lineage>
        <taxon>Viruses</taxon>
        <taxon>Monodnaviria</taxon>
        <taxon>Shotokuvirae</taxon>
        <taxon>Commensaviricota</taxon>
        <taxon>Cardeaviricetes</taxon>
        <taxon>Sanitavirales</taxon>
        <taxon>Anelloviridae</taxon>
        <taxon>Rhotorquevirus</taxon>
        <taxon>Rhotorquevirus murid1</taxon>
        <taxon>Torque teno rodent virus 1</taxon>
    </lineage>
</organism>
<proteinExistence type="predicted"/>
<dbReference type="EMBL" id="KJ194633">
    <property type="protein sequence ID" value="AHN14923.1"/>
    <property type="molecule type" value="Genomic_DNA"/>
</dbReference>
<protein>
    <submittedName>
        <fullName evidence="2">ORF4</fullName>
    </submittedName>
</protein>
<evidence type="ECO:0000313" key="2">
    <source>
        <dbReference type="EMBL" id="AHN14923.1"/>
    </source>
</evidence>
<accession>X2G567</accession>